<evidence type="ECO:0000256" key="4">
    <source>
        <dbReference type="ARBA" id="ARBA00022723"/>
    </source>
</evidence>
<dbReference type="Proteomes" id="UP001285441">
    <property type="component" value="Unassembled WGS sequence"/>
</dbReference>
<dbReference type="GO" id="GO:0016705">
    <property type="term" value="F:oxidoreductase activity, acting on paired donors, with incorporation or reduction of molecular oxygen"/>
    <property type="evidence" value="ECO:0007669"/>
    <property type="project" value="InterPro"/>
</dbReference>
<dbReference type="CDD" id="cd11060">
    <property type="entry name" value="CYP57A1-like"/>
    <property type="match status" value="1"/>
</dbReference>
<dbReference type="PANTHER" id="PTHR24305:SF235">
    <property type="entry name" value="CYTOCHROME P450 MONOOXYGENASE APDB-RELATED"/>
    <property type="match status" value="1"/>
</dbReference>
<comment type="similarity">
    <text evidence="2">Belongs to the cytochrome P450 family.</text>
</comment>
<dbReference type="GO" id="GO:0020037">
    <property type="term" value="F:heme binding"/>
    <property type="evidence" value="ECO:0007669"/>
    <property type="project" value="InterPro"/>
</dbReference>
<reference evidence="10" key="1">
    <citation type="journal article" date="2023" name="Mol. Phylogenet. Evol.">
        <title>Genome-scale phylogeny and comparative genomics of the fungal order Sordariales.</title>
        <authorList>
            <person name="Hensen N."/>
            <person name="Bonometti L."/>
            <person name="Westerberg I."/>
            <person name="Brannstrom I.O."/>
            <person name="Guillou S."/>
            <person name="Cros-Aarteil S."/>
            <person name="Calhoun S."/>
            <person name="Haridas S."/>
            <person name="Kuo A."/>
            <person name="Mondo S."/>
            <person name="Pangilinan J."/>
            <person name="Riley R."/>
            <person name="LaButti K."/>
            <person name="Andreopoulos B."/>
            <person name="Lipzen A."/>
            <person name="Chen C."/>
            <person name="Yan M."/>
            <person name="Daum C."/>
            <person name="Ng V."/>
            <person name="Clum A."/>
            <person name="Steindorff A."/>
            <person name="Ohm R.A."/>
            <person name="Martin F."/>
            <person name="Silar P."/>
            <person name="Natvig D.O."/>
            <person name="Lalanne C."/>
            <person name="Gautier V."/>
            <person name="Ament-Velasquez S.L."/>
            <person name="Kruys A."/>
            <person name="Hutchinson M.I."/>
            <person name="Powell A.J."/>
            <person name="Barry K."/>
            <person name="Miller A.N."/>
            <person name="Grigoriev I.V."/>
            <person name="Debuchy R."/>
            <person name="Gladieux P."/>
            <person name="Hiltunen Thoren M."/>
            <person name="Johannesson H."/>
        </authorList>
    </citation>
    <scope>NUCLEOTIDE SEQUENCE</scope>
    <source>
        <strain evidence="10">CBS 232.78</strain>
    </source>
</reference>
<comment type="caution">
    <text evidence="10">The sequence shown here is derived from an EMBL/GenBank/DDBJ whole genome shotgun (WGS) entry which is preliminary data.</text>
</comment>
<evidence type="ECO:0000256" key="2">
    <source>
        <dbReference type="ARBA" id="ARBA00010617"/>
    </source>
</evidence>
<keyword evidence="9" id="KW-1133">Transmembrane helix</keyword>
<evidence type="ECO:0000256" key="6">
    <source>
        <dbReference type="ARBA" id="ARBA00023004"/>
    </source>
</evidence>
<gene>
    <name evidence="10" type="ORF">B0H63DRAFT_472472</name>
</gene>
<feature type="transmembrane region" description="Helical" evidence="9">
    <location>
        <begin position="12"/>
        <end position="31"/>
    </location>
</feature>
<keyword evidence="11" id="KW-1185">Reference proteome</keyword>
<evidence type="ECO:0000256" key="7">
    <source>
        <dbReference type="ARBA" id="ARBA00023033"/>
    </source>
</evidence>
<organism evidence="10 11">
    <name type="scientific">Podospora didyma</name>
    <dbReference type="NCBI Taxonomy" id="330526"/>
    <lineage>
        <taxon>Eukaryota</taxon>
        <taxon>Fungi</taxon>
        <taxon>Dikarya</taxon>
        <taxon>Ascomycota</taxon>
        <taxon>Pezizomycotina</taxon>
        <taxon>Sordariomycetes</taxon>
        <taxon>Sordariomycetidae</taxon>
        <taxon>Sordariales</taxon>
        <taxon>Podosporaceae</taxon>
        <taxon>Podospora</taxon>
    </lineage>
</organism>
<dbReference type="Pfam" id="PF00067">
    <property type="entry name" value="p450"/>
    <property type="match status" value="1"/>
</dbReference>
<proteinExistence type="inferred from homology"/>
<name>A0AAE0NP79_9PEZI</name>
<reference evidence="10" key="2">
    <citation type="submission" date="2023-06" db="EMBL/GenBank/DDBJ databases">
        <authorList>
            <consortium name="Lawrence Berkeley National Laboratory"/>
            <person name="Haridas S."/>
            <person name="Hensen N."/>
            <person name="Bonometti L."/>
            <person name="Westerberg I."/>
            <person name="Brannstrom I.O."/>
            <person name="Guillou S."/>
            <person name="Cros-Aarteil S."/>
            <person name="Calhoun S."/>
            <person name="Kuo A."/>
            <person name="Mondo S."/>
            <person name="Pangilinan J."/>
            <person name="Riley R."/>
            <person name="LaButti K."/>
            <person name="Andreopoulos B."/>
            <person name="Lipzen A."/>
            <person name="Chen C."/>
            <person name="Yanf M."/>
            <person name="Daum C."/>
            <person name="Ng V."/>
            <person name="Clum A."/>
            <person name="Steindorff A."/>
            <person name="Ohm R."/>
            <person name="Martin F."/>
            <person name="Silar P."/>
            <person name="Natvig D."/>
            <person name="Lalanne C."/>
            <person name="Gautier V."/>
            <person name="Ament-velasquez S.L."/>
            <person name="Kruys A."/>
            <person name="Hutchinson M.I."/>
            <person name="Powell A.J."/>
            <person name="Barry K."/>
            <person name="Miller A.N."/>
            <person name="Grigoriev I.V."/>
            <person name="Debuchy R."/>
            <person name="Gladieux P."/>
            <person name="Thoren M.H."/>
            <person name="Johannesson H."/>
        </authorList>
    </citation>
    <scope>NUCLEOTIDE SEQUENCE</scope>
    <source>
        <strain evidence="10">CBS 232.78</strain>
    </source>
</reference>
<dbReference type="AlphaFoldDB" id="A0AAE0NP79"/>
<dbReference type="EMBL" id="JAULSW010000004">
    <property type="protein sequence ID" value="KAK3385172.1"/>
    <property type="molecule type" value="Genomic_DNA"/>
</dbReference>
<dbReference type="SUPFAM" id="SSF48264">
    <property type="entry name" value="Cytochrome P450"/>
    <property type="match status" value="1"/>
</dbReference>
<evidence type="ECO:0000313" key="11">
    <source>
        <dbReference type="Proteomes" id="UP001285441"/>
    </source>
</evidence>
<dbReference type="PRINTS" id="PR00385">
    <property type="entry name" value="P450"/>
</dbReference>
<dbReference type="PRINTS" id="PR00465">
    <property type="entry name" value="EP450IV"/>
</dbReference>
<evidence type="ECO:0000256" key="9">
    <source>
        <dbReference type="SAM" id="Phobius"/>
    </source>
</evidence>
<dbReference type="GO" id="GO:0044550">
    <property type="term" value="P:secondary metabolite biosynthetic process"/>
    <property type="evidence" value="ECO:0007669"/>
    <property type="project" value="UniProtKB-ARBA"/>
</dbReference>
<keyword evidence="5" id="KW-0560">Oxidoreductase</keyword>
<dbReference type="InterPro" id="IPR036396">
    <property type="entry name" value="Cyt_P450_sf"/>
</dbReference>
<keyword evidence="3 8" id="KW-0349">Heme</keyword>
<dbReference type="GO" id="GO:0004497">
    <property type="term" value="F:monooxygenase activity"/>
    <property type="evidence" value="ECO:0007669"/>
    <property type="project" value="UniProtKB-KW"/>
</dbReference>
<dbReference type="InterPro" id="IPR002403">
    <property type="entry name" value="Cyt_P450_E_grp-IV"/>
</dbReference>
<keyword evidence="4 8" id="KW-0479">Metal-binding</keyword>
<sequence>MPTIMSNVLSTNVTPASLLTLVLVAVVSVAIKRRYFSPLSHIPGPFLASVTRLWQVATLIQGDSIGVFHKLHQKHGPFVRVAPNEVSVCHRDGPRKILLTALPKDSWYRAGALPDYRFQTTLSITDPKVKVARAKQFMQGYSTSTLLTFEHRIDKLYTQLFTWIDKFAADNKPMDLDQFFSFTAADITGELLFSKPFGFLEKGYDIDKTLSRSHAIVGIGTTAGYFPWLSKLVANPFVTWTGVLPFRLVFVTAMDAIAERHARKVDTNDNDPDILTLWLQALADGKVTLRDVQGQTTLGIVAGTDAMSTGLQTFVYHTMRHPTAWQRCRDEVAALERAKGRSLAKIVSFADAQEMPYLQACIKEALRLFGPLGTGLPRVVPEGGTTIGDMAFPGGTTVSIHPYSMMRDKNFWGPDAETFNPDRWLKKDSAELDRFYMPFGLGYSGCPGINLAKIQMSKMAASLLRDYDIRQVNPKQEWTYEAYFNTLPHDWPVYVKKVHQ</sequence>
<dbReference type="GO" id="GO:0005506">
    <property type="term" value="F:iron ion binding"/>
    <property type="evidence" value="ECO:0007669"/>
    <property type="project" value="InterPro"/>
</dbReference>
<evidence type="ECO:0000256" key="5">
    <source>
        <dbReference type="ARBA" id="ARBA00023002"/>
    </source>
</evidence>
<dbReference type="PANTHER" id="PTHR24305">
    <property type="entry name" value="CYTOCHROME P450"/>
    <property type="match status" value="1"/>
</dbReference>
<dbReference type="Gene3D" id="1.10.630.10">
    <property type="entry name" value="Cytochrome P450"/>
    <property type="match status" value="1"/>
</dbReference>
<keyword evidence="9" id="KW-0472">Membrane</keyword>
<keyword evidence="7" id="KW-0503">Monooxygenase</keyword>
<protein>
    <submittedName>
        <fullName evidence="10">Cytochrome P450</fullName>
    </submittedName>
</protein>
<evidence type="ECO:0000256" key="8">
    <source>
        <dbReference type="PIRSR" id="PIRSR602403-1"/>
    </source>
</evidence>
<evidence type="ECO:0000256" key="1">
    <source>
        <dbReference type="ARBA" id="ARBA00001971"/>
    </source>
</evidence>
<keyword evidence="9" id="KW-0812">Transmembrane</keyword>
<evidence type="ECO:0000313" key="10">
    <source>
        <dbReference type="EMBL" id="KAK3385172.1"/>
    </source>
</evidence>
<keyword evidence="6 8" id="KW-0408">Iron</keyword>
<evidence type="ECO:0000256" key="3">
    <source>
        <dbReference type="ARBA" id="ARBA00022617"/>
    </source>
</evidence>
<accession>A0AAE0NP79</accession>
<feature type="binding site" description="axial binding residue" evidence="8">
    <location>
        <position position="446"/>
    </location>
    <ligand>
        <name>heme</name>
        <dbReference type="ChEBI" id="CHEBI:30413"/>
    </ligand>
    <ligandPart>
        <name>Fe</name>
        <dbReference type="ChEBI" id="CHEBI:18248"/>
    </ligandPart>
</feature>
<dbReference type="InterPro" id="IPR050121">
    <property type="entry name" value="Cytochrome_P450_monoxygenase"/>
</dbReference>
<comment type="cofactor">
    <cofactor evidence="1 8">
        <name>heme</name>
        <dbReference type="ChEBI" id="CHEBI:30413"/>
    </cofactor>
</comment>
<dbReference type="InterPro" id="IPR001128">
    <property type="entry name" value="Cyt_P450"/>
</dbReference>